<keyword evidence="6 8" id="KW-0472">Membrane</keyword>
<dbReference type="PANTHER" id="PTHR30558:SF13">
    <property type="entry name" value="BIOPOLYMER TRANSPORT PROTEIN EXBD2"/>
    <property type="match status" value="1"/>
</dbReference>
<comment type="similarity">
    <text evidence="2 7">Belongs to the ExbD/TolR family.</text>
</comment>
<proteinExistence type="inferred from homology"/>
<keyword evidence="5 8" id="KW-1133">Transmembrane helix</keyword>
<dbReference type="EMBL" id="JBHRSL010000010">
    <property type="protein sequence ID" value="MFC3052422.1"/>
    <property type="molecule type" value="Genomic_DNA"/>
</dbReference>
<dbReference type="Gene3D" id="3.30.420.270">
    <property type="match status" value="1"/>
</dbReference>
<dbReference type="Proteomes" id="UP001595444">
    <property type="component" value="Unassembled WGS sequence"/>
</dbReference>
<accession>A0ABV7D708</accession>
<gene>
    <name evidence="9" type="ORF">ACFOKA_10970</name>
</gene>
<dbReference type="RefSeq" id="WP_194213913.1">
    <property type="nucleotide sequence ID" value="NZ_CP061205.1"/>
</dbReference>
<evidence type="ECO:0000256" key="4">
    <source>
        <dbReference type="ARBA" id="ARBA00022692"/>
    </source>
</evidence>
<comment type="caution">
    <text evidence="9">The sequence shown here is derived from an EMBL/GenBank/DDBJ whole genome shotgun (WGS) entry which is preliminary data.</text>
</comment>
<evidence type="ECO:0000256" key="8">
    <source>
        <dbReference type="SAM" id="Phobius"/>
    </source>
</evidence>
<name>A0ABV7D708_9PROT</name>
<keyword evidence="3" id="KW-1003">Cell membrane</keyword>
<protein>
    <submittedName>
        <fullName evidence="9">ExbD/TolR family protein</fullName>
    </submittedName>
</protein>
<evidence type="ECO:0000256" key="2">
    <source>
        <dbReference type="ARBA" id="ARBA00005811"/>
    </source>
</evidence>
<feature type="transmembrane region" description="Helical" evidence="8">
    <location>
        <begin position="18"/>
        <end position="36"/>
    </location>
</feature>
<evidence type="ECO:0000256" key="5">
    <source>
        <dbReference type="ARBA" id="ARBA00022989"/>
    </source>
</evidence>
<evidence type="ECO:0000313" key="9">
    <source>
        <dbReference type="EMBL" id="MFC3052422.1"/>
    </source>
</evidence>
<keyword evidence="10" id="KW-1185">Reference proteome</keyword>
<dbReference type="InterPro" id="IPR003400">
    <property type="entry name" value="ExbD"/>
</dbReference>
<reference evidence="10" key="1">
    <citation type="journal article" date="2019" name="Int. J. Syst. Evol. Microbiol.">
        <title>The Global Catalogue of Microorganisms (GCM) 10K type strain sequencing project: providing services to taxonomists for standard genome sequencing and annotation.</title>
        <authorList>
            <consortium name="The Broad Institute Genomics Platform"/>
            <consortium name="The Broad Institute Genome Sequencing Center for Infectious Disease"/>
            <person name="Wu L."/>
            <person name="Ma J."/>
        </authorList>
    </citation>
    <scope>NUCLEOTIDE SEQUENCE [LARGE SCALE GENOMIC DNA]</scope>
    <source>
        <strain evidence="10">KCTC 62164</strain>
    </source>
</reference>
<organism evidence="9 10">
    <name type="scientific">Kordiimonas pumila</name>
    <dbReference type="NCBI Taxonomy" id="2161677"/>
    <lineage>
        <taxon>Bacteria</taxon>
        <taxon>Pseudomonadati</taxon>
        <taxon>Pseudomonadota</taxon>
        <taxon>Alphaproteobacteria</taxon>
        <taxon>Kordiimonadales</taxon>
        <taxon>Kordiimonadaceae</taxon>
        <taxon>Kordiimonas</taxon>
    </lineage>
</organism>
<evidence type="ECO:0000313" key="10">
    <source>
        <dbReference type="Proteomes" id="UP001595444"/>
    </source>
</evidence>
<evidence type="ECO:0000256" key="6">
    <source>
        <dbReference type="ARBA" id="ARBA00023136"/>
    </source>
</evidence>
<dbReference type="Pfam" id="PF02472">
    <property type="entry name" value="ExbD"/>
    <property type="match status" value="1"/>
</dbReference>
<keyword evidence="7" id="KW-0813">Transport</keyword>
<dbReference type="PANTHER" id="PTHR30558">
    <property type="entry name" value="EXBD MEMBRANE COMPONENT OF PMF-DRIVEN MACROMOLECULE IMPORT SYSTEM"/>
    <property type="match status" value="1"/>
</dbReference>
<comment type="subcellular location">
    <subcellularLocation>
        <location evidence="1">Cell membrane</location>
        <topology evidence="1">Single-pass membrane protein</topology>
    </subcellularLocation>
    <subcellularLocation>
        <location evidence="7">Cell membrane</location>
        <topology evidence="7">Single-pass type II membrane protein</topology>
    </subcellularLocation>
</comment>
<keyword evidence="4 7" id="KW-0812">Transmembrane</keyword>
<sequence length="132" mass="14619">MRNHAQQEEDTEINMTPMLDIVFIMLIFFIVTAVFVKEAGVTVIKPEAETALQQSQVSILVAVTSEDKIHINQQEVKLDALRANVEKLHAENPKGTVAIQADEESKSGLVMKVYDAIRDAGVETIAIATERK</sequence>
<evidence type="ECO:0000256" key="1">
    <source>
        <dbReference type="ARBA" id="ARBA00004162"/>
    </source>
</evidence>
<keyword evidence="7" id="KW-0653">Protein transport</keyword>
<evidence type="ECO:0000256" key="7">
    <source>
        <dbReference type="RuleBase" id="RU003879"/>
    </source>
</evidence>
<evidence type="ECO:0000256" key="3">
    <source>
        <dbReference type="ARBA" id="ARBA00022475"/>
    </source>
</evidence>